<evidence type="ECO:0000313" key="2">
    <source>
        <dbReference type="Proteomes" id="UP000499080"/>
    </source>
</evidence>
<organism evidence="1 2">
    <name type="scientific">Araneus ventricosus</name>
    <name type="common">Orbweaver spider</name>
    <name type="synonym">Epeira ventricosa</name>
    <dbReference type="NCBI Taxonomy" id="182803"/>
    <lineage>
        <taxon>Eukaryota</taxon>
        <taxon>Metazoa</taxon>
        <taxon>Ecdysozoa</taxon>
        <taxon>Arthropoda</taxon>
        <taxon>Chelicerata</taxon>
        <taxon>Arachnida</taxon>
        <taxon>Araneae</taxon>
        <taxon>Araneomorphae</taxon>
        <taxon>Entelegynae</taxon>
        <taxon>Araneoidea</taxon>
        <taxon>Araneidae</taxon>
        <taxon>Araneus</taxon>
    </lineage>
</organism>
<proteinExistence type="predicted"/>
<evidence type="ECO:0000313" key="1">
    <source>
        <dbReference type="EMBL" id="GBL95084.1"/>
    </source>
</evidence>
<dbReference type="EMBL" id="BGPR01000108">
    <property type="protein sequence ID" value="GBL95084.1"/>
    <property type="molecule type" value="Genomic_DNA"/>
</dbReference>
<name>A0A4Y2BVE0_ARAVE</name>
<gene>
    <name evidence="1" type="ORF">AVEN_188825_1</name>
</gene>
<protein>
    <submittedName>
        <fullName evidence="1">Uncharacterized protein</fullName>
    </submittedName>
</protein>
<comment type="caution">
    <text evidence="1">The sequence shown here is derived from an EMBL/GenBank/DDBJ whole genome shotgun (WGS) entry which is preliminary data.</text>
</comment>
<dbReference type="AlphaFoldDB" id="A0A4Y2BVE0"/>
<dbReference type="Proteomes" id="UP000499080">
    <property type="component" value="Unassembled WGS sequence"/>
</dbReference>
<keyword evidence="2" id="KW-1185">Reference proteome</keyword>
<accession>A0A4Y2BVE0</accession>
<reference evidence="1 2" key="1">
    <citation type="journal article" date="2019" name="Sci. Rep.">
        <title>Orb-weaving spider Araneus ventricosus genome elucidates the spidroin gene catalogue.</title>
        <authorList>
            <person name="Kono N."/>
            <person name="Nakamura H."/>
            <person name="Ohtoshi R."/>
            <person name="Moran D.A.P."/>
            <person name="Shinohara A."/>
            <person name="Yoshida Y."/>
            <person name="Fujiwara M."/>
            <person name="Mori M."/>
            <person name="Tomita M."/>
            <person name="Arakawa K."/>
        </authorList>
    </citation>
    <scope>NUCLEOTIDE SEQUENCE [LARGE SCALE GENOMIC DNA]</scope>
</reference>
<sequence length="113" mass="12751">MKQTFKYSTLNRSLSHLHKKAVPMTAGRAANENLLPTPRRWHLKHYVTLTGSRMAIPSIVIDTQMEKFRFNHFQVGNGTLKLCILDYSDVLGHPTNGINFQPVGDSFVGGRKV</sequence>